<dbReference type="RefSeq" id="WP_116180977.1">
    <property type="nucleotide sequence ID" value="NZ_CP144376.1"/>
</dbReference>
<dbReference type="EMBL" id="QUNO01000022">
    <property type="protein sequence ID" value="REH31166.1"/>
    <property type="molecule type" value="Genomic_DNA"/>
</dbReference>
<evidence type="ECO:0000313" key="1">
    <source>
        <dbReference type="EMBL" id="REH31166.1"/>
    </source>
</evidence>
<proteinExistence type="predicted"/>
<reference evidence="1 2" key="1">
    <citation type="submission" date="2018-08" db="EMBL/GenBank/DDBJ databases">
        <title>Genomic Encyclopedia of Archaeal and Bacterial Type Strains, Phase II (KMG-II): from individual species to whole genera.</title>
        <authorList>
            <person name="Goeker M."/>
        </authorList>
    </citation>
    <scope>NUCLEOTIDE SEQUENCE [LARGE SCALE GENOMIC DNA]</scope>
    <source>
        <strain evidence="1 2">DSM 45791</strain>
    </source>
</reference>
<name>A0A3E0GX74_9PSEU</name>
<comment type="caution">
    <text evidence="1">The sequence shown here is derived from an EMBL/GenBank/DDBJ whole genome shotgun (WGS) entry which is preliminary data.</text>
</comment>
<dbReference type="OrthoDB" id="3701073at2"/>
<dbReference type="AlphaFoldDB" id="A0A3E0GX74"/>
<dbReference type="Pfam" id="PF14428">
    <property type="entry name" value="DddA-like"/>
    <property type="match status" value="1"/>
</dbReference>
<accession>A0A3E0GX74</accession>
<organism evidence="1 2">
    <name type="scientific">Kutzneria buriramensis</name>
    <dbReference type="NCBI Taxonomy" id="1045776"/>
    <lineage>
        <taxon>Bacteria</taxon>
        <taxon>Bacillati</taxon>
        <taxon>Actinomycetota</taxon>
        <taxon>Actinomycetes</taxon>
        <taxon>Pseudonocardiales</taxon>
        <taxon>Pseudonocardiaceae</taxon>
        <taxon>Kutzneria</taxon>
    </lineage>
</organism>
<dbReference type="InterPro" id="IPR032724">
    <property type="entry name" value="SCP1.201-like"/>
</dbReference>
<gene>
    <name evidence="1" type="ORF">BCF44_122189</name>
</gene>
<evidence type="ECO:0000313" key="2">
    <source>
        <dbReference type="Proteomes" id="UP000256269"/>
    </source>
</evidence>
<protein>
    <submittedName>
        <fullName evidence="1">Nucleic acid/nucleotide deaminase of polymorphic system toxin</fullName>
    </submittedName>
</protein>
<dbReference type="Proteomes" id="UP000256269">
    <property type="component" value="Unassembled WGS sequence"/>
</dbReference>
<sequence>MSTSEPSRPPWARDAVWAAEVGKEIDPATTDPRTHVTTGIVFDDDGFRFDELVISGEHSEWFVKADAYLREHLTSPAVRKPRLTAVPVASHVEVQLAMLMREFNIKHLTVVINHDSICSGFLSCPRAVAAILPRGSALTVWTRGAGLPSVLEGRRR</sequence>
<keyword evidence="2" id="KW-1185">Reference proteome</keyword>